<dbReference type="CDD" id="cd03109">
    <property type="entry name" value="DTBS"/>
    <property type="match status" value="1"/>
</dbReference>
<reference evidence="2" key="2">
    <citation type="submission" date="2021-04" db="EMBL/GenBank/DDBJ databases">
        <authorList>
            <person name="Gilroy R."/>
        </authorList>
    </citation>
    <scope>NUCLEOTIDE SEQUENCE</scope>
    <source>
        <strain evidence="2">ChiHjej12B11-9195</strain>
    </source>
</reference>
<feature type="binding site" evidence="1">
    <location>
        <begin position="182"/>
        <end position="183"/>
    </location>
    <ligand>
        <name>ATP</name>
        <dbReference type="ChEBI" id="CHEBI:30616"/>
    </ligand>
</feature>
<feature type="active site" evidence="1">
    <location>
        <position position="40"/>
    </location>
</feature>
<accession>A0A9D1ZR06</accession>
<comment type="similarity">
    <text evidence="1">Belongs to the dethiobiotin synthetase family.</text>
</comment>
<gene>
    <name evidence="1 2" type="primary">bioD</name>
    <name evidence="2" type="ORF">H9821_00500</name>
</gene>
<dbReference type="EMBL" id="DXCN01000005">
    <property type="protein sequence ID" value="HIY94133.1"/>
    <property type="molecule type" value="Genomic_DNA"/>
</dbReference>
<keyword evidence="1" id="KW-0479">Metal-binding</keyword>
<evidence type="ECO:0000313" key="3">
    <source>
        <dbReference type="Proteomes" id="UP000824134"/>
    </source>
</evidence>
<dbReference type="PANTHER" id="PTHR43210:SF5">
    <property type="entry name" value="DETHIOBIOTIN SYNTHETASE"/>
    <property type="match status" value="1"/>
</dbReference>
<keyword evidence="1" id="KW-0067">ATP-binding</keyword>
<keyword evidence="1" id="KW-0093">Biotin biosynthesis</keyword>
<feature type="binding site" evidence="1">
    <location>
        <position position="53"/>
    </location>
    <ligand>
        <name>Mg(2+)</name>
        <dbReference type="ChEBI" id="CHEBI:18420"/>
    </ligand>
</feature>
<dbReference type="Gene3D" id="3.40.50.300">
    <property type="entry name" value="P-loop containing nucleotide triphosphate hydrolases"/>
    <property type="match status" value="1"/>
</dbReference>
<feature type="binding site" evidence="1">
    <location>
        <position position="44"/>
    </location>
    <ligand>
        <name>substrate</name>
    </ligand>
</feature>
<comment type="pathway">
    <text evidence="1">Cofactor biosynthesis; biotin biosynthesis; biotin from 7,8-diaminononanoate: step 1/2.</text>
</comment>
<dbReference type="GO" id="GO:0004141">
    <property type="term" value="F:dethiobiotin synthase activity"/>
    <property type="evidence" value="ECO:0007669"/>
    <property type="project" value="UniProtKB-UniRule"/>
</dbReference>
<reference evidence="2" key="1">
    <citation type="journal article" date="2021" name="PeerJ">
        <title>Extensive microbial diversity within the chicken gut microbiome revealed by metagenomics and culture.</title>
        <authorList>
            <person name="Gilroy R."/>
            <person name="Ravi A."/>
            <person name="Getino M."/>
            <person name="Pursley I."/>
            <person name="Horton D.L."/>
            <person name="Alikhan N.F."/>
            <person name="Baker D."/>
            <person name="Gharbi K."/>
            <person name="Hall N."/>
            <person name="Watson M."/>
            <person name="Adriaenssens E.M."/>
            <person name="Foster-Nyarko E."/>
            <person name="Jarju S."/>
            <person name="Secka A."/>
            <person name="Antonio M."/>
            <person name="Oren A."/>
            <person name="Chaudhuri R.R."/>
            <person name="La Ragione R."/>
            <person name="Hildebrand F."/>
            <person name="Pallen M.J."/>
        </authorList>
    </citation>
    <scope>NUCLEOTIDE SEQUENCE</scope>
    <source>
        <strain evidence="2">ChiHjej12B11-9195</strain>
    </source>
</reference>
<comment type="function">
    <text evidence="1">Catalyzes a mechanistically unusual reaction, the ATP-dependent insertion of CO2 between the N7 and N8 nitrogen atoms of 7,8-diaminopelargonic acid (DAPA, also called 7,8-diammoniononanoate) to form a ureido ring.</text>
</comment>
<dbReference type="HAMAP" id="MF_00336">
    <property type="entry name" value="BioD"/>
    <property type="match status" value="1"/>
</dbReference>
<dbReference type="GO" id="GO:0005829">
    <property type="term" value="C:cytosol"/>
    <property type="evidence" value="ECO:0007669"/>
    <property type="project" value="TreeGrafter"/>
</dbReference>
<keyword evidence="1" id="KW-0547">Nucleotide-binding</keyword>
<comment type="catalytic activity">
    <reaction evidence="1">
        <text>(7R,8S)-7,8-diammoniononanoate + CO2 + ATP = (4R,5S)-dethiobiotin + ADP + phosphate + 3 H(+)</text>
        <dbReference type="Rhea" id="RHEA:15805"/>
        <dbReference type="ChEBI" id="CHEBI:15378"/>
        <dbReference type="ChEBI" id="CHEBI:16526"/>
        <dbReference type="ChEBI" id="CHEBI:30616"/>
        <dbReference type="ChEBI" id="CHEBI:43474"/>
        <dbReference type="ChEBI" id="CHEBI:149469"/>
        <dbReference type="ChEBI" id="CHEBI:149473"/>
        <dbReference type="ChEBI" id="CHEBI:456216"/>
        <dbReference type="EC" id="6.3.3.3"/>
    </reaction>
</comment>
<feature type="binding site" evidence="1">
    <location>
        <begin position="15"/>
        <end position="20"/>
    </location>
    <ligand>
        <name>ATP</name>
        <dbReference type="ChEBI" id="CHEBI:30616"/>
    </ligand>
</feature>
<dbReference type="NCBIfam" id="TIGR00347">
    <property type="entry name" value="bioD"/>
    <property type="match status" value="1"/>
</dbReference>
<dbReference type="EC" id="6.3.3.3" evidence="1"/>
<dbReference type="GO" id="GO:0009102">
    <property type="term" value="P:biotin biosynthetic process"/>
    <property type="evidence" value="ECO:0007669"/>
    <property type="project" value="UniProtKB-UniRule"/>
</dbReference>
<dbReference type="SUPFAM" id="SSF52540">
    <property type="entry name" value="P-loop containing nucleoside triphosphate hydrolases"/>
    <property type="match status" value="1"/>
</dbReference>
<feature type="binding site" evidence="1">
    <location>
        <position position="53"/>
    </location>
    <ligand>
        <name>ATP</name>
        <dbReference type="ChEBI" id="CHEBI:30616"/>
    </ligand>
</feature>
<dbReference type="AlphaFoldDB" id="A0A9D1ZR06"/>
<comment type="caution">
    <text evidence="1">Lacks conserved residue(s) required for the propagation of feature annotation.</text>
</comment>
<organism evidence="2 3">
    <name type="scientific">Candidatus Rothia avicola</name>
    <dbReference type="NCBI Taxonomy" id="2840478"/>
    <lineage>
        <taxon>Bacteria</taxon>
        <taxon>Bacillati</taxon>
        <taxon>Actinomycetota</taxon>
        <taxon>Actinomycetes</taxon>
        <taxon>Micrococcales</taxon>
        <taxon>Micrococcaceae</taxon>
        <taxon>Rothia</taxon>
    </lineage>
</organism>
<feature type="binding site" evidence="1">
    <location>
        <begin position="111"/>
        <end position="114"/>
    </location>
    <ligand>
        <name>ATP</name>
        <dbReference type="ChEBI" id="CHEBI:30616"/>
    </ligand>
</feature>
<name>A0A9D1ZR06_9MICC</name>
<keyword evidence="1 2" id="KW-0436">Ligase</keyword>
<evidence type="ECO:0000313" key="2">
    <source>
        <dbReference type="EMBL" id="HIY94133.1"/>
    </source>
</evidence>
<proteinExistence type="inferred from homology"/>
<dbReference type="GO" id="GO:0000287">
    <property type="term" value="F:magnesium ion binding"/>
    <property type="evidence" value="ECO:0007669"/>
    <property type="project" value="UniProtKB-UniRule"/>
</dbReference>
<keyword evidence="1" id="KW-0963">Cytoplasm</keyword>
<sequence>MSDCTIINIVGTDTDVGKTVVTAALAAALINQGRSVALYKPTQTGVNPQEIGDVQYAAALSGASPYEGVRFSHPMAPIAAAQLENKDLPTLQEHQQTIQMLANQFDVVIVEGAGGVTVDLTAPLATGPDYTPQNQADLIGLLPPETVTFIIARAGLGTLNHIALTADYLQQRGIKTRDVIIGSWPKDPQRVEESNLQSLSNQGFTVLATLPMGAGKFFVVGKDEALPFNEQEIRQFRQDSSRWMQYALAALGMP</sequence>
<comment type="subcellular location">
    <subcellularLocation>
        <location evidence="1">Cytoplasm</location>
    </subcellularLocation>
</comment>
<feature type="binding site" evidence="1">
    <location>
        <position position="19"/>
    </location>
    <ligand>
        <name>Mg(2+)</name>
        <dbReference type="ChEBI" id="CHEBI:18420"/>
    </ligand>
</feature>
<comment type="cofactor">
    <cofactor evidence="1">
        <name>Mg(2+)</name>
        <dbReference type="ChEBI" id="CHEBI:18420"/>
    </cofactor>
</comment>
<evidence type="ECO:0000256" key="1">
    <source>
        <dbReference type="HAMAP-Rule" id="MF_00336"/>
    </source>
</evidence>
<dbReference type="GO" id="GO:0005524">
    <property type="term" value="F:ATP binding"/>
    <property type="evidence" value="ECO:0007669"/>
    <property type="project" value="UniProtKB-UniRule"/>
</dbReference>
<feature type="binding site" evidence="1">
    <location>
        <position position="111"/>
    </location>
    <ligand>
        <name>Mg(2+)</name>
        <dbReference type="ChEBI" id="CHEBI:18420"/>
    </ligand>
</feature>
<protein>
    <recommendedName>
        <fullName evidence="1">ATP-dependent dethiobiotin synthetase BioD</fullName>
        <ecNumber evidence="1">6.3.3.3</ecNumber>
    </recommendedName>
    <alternativeName>
        <fullName evidence="1">DTB synthetase</fullName>
        <shortName evidence="1">DTBS</shortName>
    </alternativeName>
    <alternativeName>
        <fullName evidence="1">Dethiobiotin synthase</fullName>
    </alternativeName>
</protein>
<dbReference type="Pfam" id="PF13500">
    <property type="entry name" value="AAA_26"/>
    <property type="match status" value="1"/>
</dbReference>
<comment type="caution">
    <text evidence="2">The sequence shown here is derived from an EMBL/GenBank/DDBJ whole genome shotgun (WGS) entry which is preliminary data.</text>
</comment>
<dbReference type="Proteomes" id="UP000824134">
    <property type="component" value="Unassembled WGS sequence"/>
</dbReference>
<feature type="binding site" evidence="1">
    <location>
        <position position="231"/>
    </location>
    <ligand>
        <name>ATP</name>
        <dbReference type="ChEBI" id="CHEBI:30616"/>
    </ligand>
</feature>
<comment type="subunit">
    <text evidence="1">Homodimer.</text>
</comment>
<dbReference type="PANTHER" id="PTHR43210">
    <property type="entry name" value="DETHIOBIOTIN SYNTHETASE"/>
    <property type="match status" value="1"/>
</dbReference>
<dbReference type="InterPro" id="IPR027417">
    <property type="entry name" value="P-loop_NTPase"/>
</dbReference>
<dbReference type="InterPro" id="IPR004472">
    <property type="entry name" value="DTB_synth_BioD"/>
</dbReference>
<keyword evidence="1" id="KW-0460">Magnesium</keyword>